<organism evidence="4 5">
    <name type="scientific">Halalkalibacter oceani</name>
    <dbReference type="NCBI Taxonomy" id="1653776"/>
    <lineage>
        <taxon>Bacteria</taxon>
        <taxon>Bacillati</taxon>
        <taxon>Bacillota</taxon>
        <taxon>Bacilli</taxon>
        <taxon>Bacillales</taxon>
        <taxon>Bacillaceae</taxon>
        <taxon>Halalkalibacter</taxon>
    </lineage>
</organism>
<dbReference type="EMBL" id="JAMBOL010000002">
    <property type="protein sequence ID" value="MCM3713261.1"/>
    <property type="molecule type" value="Genomic_DNA"/>
</dbReference>
<dbReference type="AlphaFoldDB" id="A0A9X2DM34"/>
<dbReference type="InterPro" id="IPR010982">
    <property type="entry name" value="Lambda_DNA-bd_dom_sf"/>
</dbReference>
<keyword evidence="2" id="KW-1133">Transmembrane helix</keyword>
<dbReference type="InterPro" id="IPR001387">
    <property type="entry name" value="Cro/C1-type_HTH"/>
</dbReference>
<dbReference type="InterPro" id="IPR050400">
    <property type="entry name" value="Bact_Cytoskel_RodZ"/>
</dbReference>
<evidence type="ECO:0000256" key="1">
    <source>
        <dbReference type="SAM" id="MobiDB-lite"/>
    </source>
</evidence>
<keyword evidence="2" id="KW-0472">Membrane</keyword>
<dbReference type="SUPFAM" id="SSF47413">
    <property type="entry name" value="lambda repressor-like DNA-binding domains"/>
    <property type="match status" value="1"/>
</dbReference>
<feature type="region of interest" description="Disordered" evidence="1">
    <location>
        <begin position="80"/>
        <end position="102"/>
    </location>
</feature>
<feature type="transmembrane region" description="Helical" evidence="2">
    <location>
        <begin position="109"/>
        <end position="130"/>
    </location>
</feature>
<keyword evidence="5" id="KW-1185">Reference proteome</keyword>
<feature type="compositionally biased region" description="Acidic residues" evidence="1">
    <location>
        <begin position="149"/>
        <end position="194"/>
    </location>
</feature>
<dbReference type="PANTHER" id="PTHR34475:SF1">
    <property type="entry name" value="CYTOSKELETON PROTEIN RODZ"/>
    <property type="match status" value="1"/>
</dbReference>
<evidence type="ECO:0000313" key="5">
    <source>
        <dbReference type="Proteomes" id="UP001139179"/>
    </source>
</evidence>
<protein>
    <submittedName>
        <fullName evidence="4">Helix-turn-helix domain-containing protein</fullName>
    </submittedName>
</protein>
<accession>A0A9X2DM34</accession>
<dbReference type="CDD" id="cd00093">
    <property type="entry name" value="HTH_XRE"/>
    <property type="match status" value="1"/>
</dbReference>
<dbReference type="RefSeq" id="WP_251222073.1">
    <property type="nucleotide sequence ID" value="NZ_JAMBOL010000002.1"/>
</dbReference>
<dbReference type="Gene3D" id="1.10.260.40">
    <property type="entry name" value="lambda repressor-like DNA-binding domains"/>
    <property type="match status" value="1"/>
</dbReference>
<dbReference type="SMART" id="SM00530">
    <property type="entry name" value="HTH_XRE"/>
    <property type="match status" value="1"/>
</dbReference>
<dbReference type="GO" id="GO:0003677">
    <property type="term" value="F:DNA binding"/>
    <property type="evidence" value="ECO:0007669"/>
    <property type="project" value="InterPro"/>
</dbReference>
<dbReference type="Pfam" id="PF13413">
    <property type="entry name" value="HTH_25"/>
    <property type="match status" value="1"/>
</dbReference>
<comment type="caution">
    <text evidence="4">The sequence shown here is derived from an EMBL/GenBank/DDBJ whole genome shotgun (WGS) entry which is preliminary data.</text>
</comment>
<sequence>MSELGQYLKQVREQKQITLEDLQRTTKIQKRYLVAIEEGRYETLPGLFYARAFVKTYAESIGLDPEPLFDQYRNELPNPQQETVALPSRSERTKKTAVTPKKRTRGNTLLPAVLGIAGVIVVVVLIWLLAQSMGWGGDGGEAVPPDMNENVELDSSDEVGTEPEEEENSAEEEPPASEPDEEEQEEQEPPEPETELTFIESSGNTSYYQLENGQLDDVRIELTGTSHIDVKNALGHTFFTGMPTEGEVLTFDELAAEEEVLFNFGASPYVELYINGERLEFPLDIVHQKVTITVVGQNS</sequence>
<gene>
    <name evidence="4" type="ORF">M3202_04125</name>
</gene>
<dbReference type="Proteomes" id="UP001139179">
    <property type="component" value="Unassembled WGS sequence"/>
</dbReference>
<dbReference type="PANTHER" id="PTHR34475">
    <property type="match status" value="1"/>
</dbReference>
<reference evidence="4" key="1">
    <citation type="submission" date="2022-05" db="EMBL/GenBank/DDBJ databases">
        <title>Comparative Genomics of Spacecraft Associated Microbes.</title>
        <authorList>
            <person name="Tran M.T."/>
            <person name="Wright A."/>
            <person name="Seuylemezian A."/>
            <person name="Eisen J."/>
            <person name="Coil D."/>
        </authorList>
    </citation>
    <scope>NUCLEOTIDE SEQUENCE</scope>
    <source>
        <strain evidence="4">214.1.1</strain>
    </source>
</reference>
<evidence type="ECO:0000256" key="2">
    <source>
        <dbReference type="SAM" id="Phobius"/>
    </source>
</evidence>
<feature type="domain" description="HTH cro/C1-type" evidence="3">
    <location>
        <begin position="7"/>
        <end position="64"/>
    </location>
</feature>
<proteinExistence type="predicted"/>
<name>A0A9X2DM34_9BACI</name>
<keyword evidence="2" id="KW-0812">Transmembrane</keyword>
<evidence type="ECO:0000313" key="4">
    <source>
        <dbReference type="EMBL" id="MCM3713261.1"/>
    </source>
</evidence>
<evidence type="ECO:0000259" key="3">
    <source>
        <dbReference type="SMART" id="SM00530"/>
    </source>
</evidence>
<feature type="region of interest" description="Disordered" evidence="1">
    <location>
        <begin position="140"/>
        <end position="196"/>
    </location>
</feature>